<dbReference type="Gene3D" id="3.30.70.580">
    <property type="entry name" value="Pseudouridine synthase I, catalytic domain, N-terminal subdomain"/>
    <property type="match status" value="1"/>
</dbReference>
<feature type="compositionally biased region" description="Basic and acidic residues" evidence="4">
    <location>
        <begin position="283"/>
        <end position="293"/>
    </location>
</feature>
<dbReference type="SUPFAM" id="SSF55120">
    <property type="entry name" value="Pseudouridine synthase"/>
    <property type="match status" value="1"/>
</dbReference>
<feature type="region of interest" description="Disordered" evidence="4">
    <location>
        <begin position="281"/>
        <end position="300"/>
    </location>
</feature>
<comment type="similarity">
    <text evidence="1">Belongs to the tRNA pseudouridine synthase TruA family.</text>
</comment>
<feature type="compositionally biased region" description="Basic and acidic residues" evidence="4">
    <location>
        <begin position="33"/>
        <end position="44"/>
    </location>
</feature>
<dbReference type="AlphaFoldDB" id="A0A7S2Z765"/>
<dbReference type="PANTHER" id="PTHR11142:SF0">
    <property type="entry name" value="TRNA PSEUDOURIDINE SYNTHASE-LIKE 1"/>
    <property type="match status" value="1"/>
</dbReference>
<evidence type="ECO:0000259" key="5">
    <source>
        <dbReference type="Pfam" id="PF01416"/>
    </source>
</evidence>
<dbReference type="GO" id="GO:0009982">
    <property type="term" value="F:pseudouridine synthase activity"/>
    <property type="evidence" value="ECO:0007669"/>
    <property type="project" value="InterPro"/>
</dbReference>
<dbReference type="PANTHER" id="PTHR11142">
    <property type="entry name" value="PSEUDOURIDYLATE SYNTHASE"/>
    <property type="match status" value="1"/>
</dbReference>
<accession>A0A7S2Z765</accession>
<evidence type="ECO:0000256" key="4">
    <source>
        <dbReference type="SAM" id="MobiDB-lite"/>
    </source>
</evidence>
<feature type="region of interest" description="Disordered" evidence="4">
    <location>
        <begin position="111"/>
        <end position="132"/>
    </location>
</feature>
<dbReference type="InterPro" id="IPR020097">
    <property type="entry name" value="PsdUridine_synth_TruA_a/b_dom"/>
</dbReference>
<protein>
    <recommendedName>
        <fullName evidence="5">Pseudouridine synthase I TruA alpha/beta domain-containing protein</fullName>
    </recommendedName>
</protein>
<feature type="region of interest" description="Disordered" evidence="4">
    <location>
        <begin position="1"/>
        <end position="77"/>
    </location>
</feature>
<dbReference type="Gene3D" id="3.30.70.660">
    <property type="entry name" value="Pseudouridine synthase I, catalytic domain, C-terminal subdomain"/>
    <property type="match status" value="1"/>
</dbReference>
<dbReference type="Pfam" id="PF01416">
    <property type="entry name" value="PseudoU_synth_1"/>
    <property type="match status" value="1"/>
</dbReference>
<feature type="compositionally biased region" description="Low complexity" evidence="4">
    <location>
        <begin position="1"/>
        <end position="22"/>
    </location>
</feature>
<name>A0A7S2Z765_9CHLO</name>
<reference evidence="6" key="1">
    <citation type="submission" date="2021-01" db="EMBL/GenBank/DDBJ databases">
        <authorList>
            <person name="Corre E."/>
            <person name="Pelletier E."/>
            <person name="Niang G."/>
            <person name="Scheremetjew M."/>
            <person name="Finn R."/>
            <person name="Kale V."/>
            <person name="Holt S."/>
            <person name="Cochrane G."/>
            <person name="Meng A."/>
            <person name="Brown T."/>
            <person name="Cohen L."/>
        </authorList>
    </citation>
    <scope>NUCLEOTIDE SEQUENCE</scope>
    <source>
        <strain evidence="6">RCC856</strain>
    </source>
</reference>
<evidence type="ECO:0000256" key="1">
    <source>
        <dbReference type="ARBA" id="ARBA00009375"/>
    </source>
</evidence>
<sequence>MATGVAARGTAATTTAARPSASRPRRLPGLESRSGDRDGGDAETRAGGPRVPGSGRRYGGARGRAHAVGGHGGKGSERIVGGGGIFRLLANVHCSRVPDCGLLREPSGDVFSAQPRADPPAVAAGDRGEPRREYAVQRGAGPGALRGVARPHRALAPGLCPRRRGRVAYRALVRARAAEGAGGEAQGDVGDVEEADFKYALILEYLGTEFNGFQYQPDLRLPRGKGKGPRVKKVATVQGKLMSALSTTLSTDVKTLRMRAASRTDAGVHAHGQVVSFHSPKRILTDDGDKDRSPSASGPSGSIDGAKLVFKLNQMLPSSVRVLWLGRVPDSFHVQGSVALKQYNYYVRLMSQSHDEDPFTCETRHQLSTFKLGFSLERVRRAAAAMEGTHDWTAFSNNANEEYQRRTMREVTRCRCFLDASGFCIQVQAKGFLYKQVRHMAGALLMVGTGQLKEEAIEEALRDGAAFVARGKRVWKPAPAAGLHLMWIKYEPMPDGKPAIPLPTKLT</sequence>
<dbReference type="EMBL" id="HBHU01012796">
    <property type="protein sequence ID" value="CAE0027137.1"/>
    <property type="molecule type" value="Transcribed_RNA"/>
</dbReference>
<organism evidence="6">
    <name type="scientific">Chloropicon laureae</name>
    <dbReference type="NCBI Taxonomy" id="464258"/>
    <lineage>
        <taxon>Eukaryota</taxon>
        <taxon>Viridiplantae</taxon>
        <taxon>Chlorophyta</taxon>
        <taxon>Chloropicophyceae</taxon>
        <taxon>Chloropicales</taxon>
        <taxon>Chloropicaceae</taxon>
        <taxon>Chloropicon</taxon>
    </lineage>
</organism>
<dbReference type="InterPro" id="IPR020103">
    <property type="entry name" value="PsdUridine_synth_cat_dom_sf"/>
</dbReference>
<keyword evidence="3" id="KW-0413">Isomerase</keyword>
<evidence type="ECO:0000256" key="2">
    <source>
        <dbReference type="ARBA" id="ARBA00022694"/>
    </source>
</evidence>
<dbReference type="InterPro" id="IPR001406">
    <property type="entry name" value="PsdUridine_synth_TruA"/>
</dbReference>
<feature type="domain" description="Pseudouridine synthase I TruA alpha/beta" evidence="5">
    <location>
        <begin position="382"/>
        <end position="490"/>
    </location>
</feature>
<dbReference type="GO" id="GO:0003723">
    <property type="term" value="F:RNA binding"/>
    <property type="evidence" value="ECO:0007669"/>
    <property type="project" value="InterPro"/>
</dbReference>
<dbReference type="HAMAP" id="MF_00171">
    <property type="entry name" value="TruA"/>
    <property type="match status" value="1"/>
</dbReference>
<gene>
    <name evidence="6" type="ORF">CLAU1311_LOCUS8338</name>
</gene>
<dbReference type="InterPro" id="IPR020094">
    <property type="entry name" value="TruA/RsuA/RluB/E/F_N"/>
</dbReference>
<dbReference type="InterPro" id="IPR020095">
    <property type="entry name" value="PsdUridine_synth_TruA_C"/>
</dbReference>
<proteinExistence type="inferred from homology"/>
<evidence type="ECO:0000313" key="6">
    <source>
        <dbReference type="EMBL" id="CAE0027137.1"/>
    </source>
</evidence>
<evidence type="ECO:0000256" key="3">
    <source>
        <dbReference type="ARBA" id="ARBA00023235"/>
    </source>
</evidence>
<dbReference type="GO" id="GO:0031119">
    <property type="term" value="P:tRNA pseudouridine synthesis"/>
    <property type="evidence" value="ECO:0007669"/>
    <property type="project" value="TreeGrafter"/>
</dbReference>
<keyword evidence="2" id="KW-0819">tRNA processing</keyword>